<evidence type="ECO:0000313" key="5">
    <source>
        <dbReference type="EMBL" id="THH02434.1"/>
    </source>
</evidence>
<comment type="cofactor">
    <cofactor evidence="1 4">
        <name>pyridoxal 5'-phosphate</name>
        <dbReference type="ChEBI" id="CHEBI:597326"/>
    </cofactor>
</comment>
<keyword evidence="3" id="KW-0456">Lyase</keyword>
<dbReference type="AlphaFoldDB" id="A0A4S4KUR3"/>
<dbReference type="Gene3D" id="3.40.640.10">
    <property type="entry name" value="Type I PLP-dependent aspartate aminotransferase-like (Major domain)"/>
    <property type="match status" value="1"/>
</dbReference>
<evidence type="ECO:0000256" key="2">
    <source>
        <dbReference type="ARBA" id="ARBA00022898"/>
    </source>
</evidence>
<keyword evidence="2 4" id="KW-0663">Pyridoxal phosphate</keyword>
<evidence type="ECO:0000256" key="4">
    <source>
        <dbReference type="PIRSR" id="PIRSR602129-50"/>
    </source>
</evidence>
<dbReference type="SUPFAM" id="SSF53383">
    <property type="entry name" value="PLP-dependent transferases"/>
    <property type="match status" value="1"/>
</dbReference>
<reference evidence="5 6" key="1">
    <citation type="submission" date="2019-02" db="EMBL/GenBank/DDBJ databases">
        <title>Genome sequencing of the rare red list fungi Phlebia centrifuga.</title>
        <authorList>
            <person name="Buettner E."/>
            <person name="Kellner H."/>
        </authorList>
    </citation>
    <scope>NUCLEOTIDE SEQUENCE [LARGE SCALE GENOMIC DNA]</scope>
    <source>
        <strain evidence="5 6">DSM 108282</strain>
    </source>
</reference>
<gene>
    <name evidence="5" type="ORF">EW026_g425</name>
</gene>
<accession>A0A4S4KUR3</accession>
<organism evidence="5 6">
    <name type="scientific">Hermanssonia centrifuga</name>
    <dbReference type="NCBI Taxonomy" id="98765"/>
    <lineage>
        <taxon>Eukaryota</taxon>
        <taxon>Fungi</taxon>
        <taxon>Dikarya</taxon>
        <taxon>Basidiomycota</taxon>
        <taxon>Agaricomycotina</taxon>
        <taxon>Agaricomycetes</taxon>
        <taxon>Polyporales</taxon>
        <taxon>Meruliaceae</taxon>
        <taxon>Hermanssonia</taxon>
    </lineage>
</organism>
<dbReference type="InterPro" id="IPR002129">
    <property type="entry name" value="PyrdxlP-dep_de-COase"/>
</dbReference>
<protein>
    <recommendedName>
        <fullName evidence="7">PLP-dependent transferase</fullName>
    </recommendedName>
</protein>
<evidence type="ECO:0000256" key="3">
    <source>
        <dbReference type="ARBA" id="ARBA00023239"/>
    </source>
</evidence>
<dbReference type="InterPro" id="IPR050477">
    <property type="entry name" value="GrpII_AminoAcid_Decarb"/>
</dbReference>
<dbReference type="Pfam" id="PF00282">
    <property type="entry name" value="Pyridoxal_deC"/>
    <property type="match status" value="1"/>
</dbReference>
<sequence>MSPSHIRAFPCDNASHEAIASWFLGPKAENHKFVRDGFEAIVNDLQRARKAYHPEDGVFITEDMQQSEAFVGSIEKLKGLLARLSEYMGEHNIPFYSPRYNAHMNSDVSMPGVLGYLLTMMYNPNNVAPEASPLTSLIEYEVGQDLCETLGYNRQISSGPKADYNPNTQPMGWGHITCGGSIANLESMWVARNLKFYPLSFKNAMAPGAPFNYIASTFHVKLCTEEKKLFADCTTWELLNLDPAVVLDLSGRLTTEYGMSTDYVQKVMTDYIIQTVGKDALEKQFGITIPACYYVATTQHYSWPKGAALTGIGSQNLIEINVDNHARMDARHLETLLEESLCKQRPVYAVVCIIGSTEHGAVDPLEEVVNLRKKFQQRGLSFLIHADAAWGGYFSTLLREYRSPRQGTNRGEEPFDPFVPKMSLLPYTKTQLAHLKYTDSITIDPHKSGYIPYPAGALCYRDERARFLVTWTSPYIDFQAEGVQTMGTYGVEGSKPGAAPVAAWLSHEVIGLHKGGYGALLGESLFTGVKFYCHWATMDMGDPDLILVPFNMLPSEMKSGATLADVEAEKIFIRDRILKPSNRELVADHEAMHHIRELGSDLMINAFACNFRLPDGTVNSNVTEANVLNSRIYEKLSVLKVDERVADRDVWVMSTSLSQAKFGECLSNFKRRLGLEGDEDLFILVNVSMSPFPTEANFIGKLAESFKQTAKSFIKSSSLPRNTIVPDYHTFVMQGTDKVHLVALPMFQMANFRQQVILAVDIPPEALAEYKAAQEANPTAVFSLSTSSEVVLDDILRAGKFTATIDQDFPESRVFLSDPNQQHFLSGVQVSNIRVIKNRSLDSTLLESAYPPAMPFYLYGTTQQQHIDHILLCSPNAQFSGSQIKLELEPGSGIYEPGFGQELERGLIAVFDTVREAALQPFSKSHPPKFFLPGKKFPITIHRDSAKGPVAGLASTVVAKGTITLGSSVFVDAIHINDDLTHPTNSQHGNLTDEQVRALKDFIKGETTGPALAARLPANLTRVGGTLLLDRYSSTGVHNDNTRNIAQRSAWKASWDTAVGRK</sequence>
<name>A0A4S4KUR3_9APHY</name>
<feature type="modified residue" description="N6-(pyridoxal phosphate)lysine" evidence="4">
    <location>
        <position position="447"/>
    </location>
</feature>
<dbReference type="EMBL" id="SGPJ01000006">
    <property type="protein sequence ID" value="THH02434.1"/>
    <property type="molecule type" value="Genomic_DNA"/>
</dbReference>
<comment type="caution">
    <text evidence="5">The sequence shown here is derived from an EMBL/GenBank/DDBJ whole genome shotgun (WGS) entry which is preliminary data.</text>
</comment>
<dbReference type="PANTHER" id="PTHR42735:SF4">
    <property type="entry name" value="PYRIDOXAL PHOSPHATE-DEPENDENT DECARBOXYLASE FAMILY PROTEIN"/>
    <property type="match status" value="1"/>
</dbReference>
<evidence type="ECO:0000256" key="1">
    <source>
        <dbReference type="ARBA" id="ARBA00001933"/>
    </source>
</evidence>
<proteinExistence type="predicted"/>
<evidence type="ECO:0000313" key="6">
    <source>
        <dbReference type="Proteomes" id="UP000309038"/>
    </source>
</evidence>
<dbReference type="PANTHER" id="PTHR42735">
    <property type="match status" value="1"/>
</dbReference>
<keyword evidence="6" id="KW-1185">Reference proteome</keyword>
<evidence type="ECO:0008006" key="7">
    <source>
        <dbReference type="Google" id="ProtNLM"/>
    </source>
</evidence>
<dbReference type="GO" id="GO:0016830">
    <property type="term" value="F:carbon-carbon lyase activity"/>
    <property type="evidence" value="ECO:0007669"/>
    <property type="project" value="InterPro"/>
</dbReference>
<dbReference type="GO" id="GO:0030170">
    <property type="term" value="F:pyridoxal phosphate binding"/>
    <property type="evidence" value="ECO:0007669"/>
    <property type="project" value="InterPro"/>
</dbReference>
<dbReference type="InterPro" id="IPR015421">
    <property type="entry name" value="PyrdxlP-dep_Trfase_major"/>
</dbReference>
<dbReference type="InterPro" id="IPR015424">
    <property type="entry name" value="PyrdxlP-dep_Trfase"/>
</dbReference>
<dbReference type="GO" id="GO:0019752">
    <property type="term" value="P:carboxylic acid metabolic process"/>
    <property type="evidence" value="ECO:0007669"/>
    <property type="project" value="InterPro"/>
</dbReference>
<dbReference type="Proteomes" id="UP000309038">
    <property type="component" value="Unassembled WGS sequence"/>
</dbReference>